<dbReference type="PROSITE" id="PS50146">
    <property type="entry name" value="DAGK"/>
    <property type="match status" value="1"/>
</dbReference>
<keyword evidence="3" id="KW-1185">Reference proteome</keyword>
<dbReference type="GO" id="GO:0005737">
    <property type="term" value="C:cytoplasm"/>
    <property type="evidence" value="ECO:0007669"/>
    <property type="project" value="TreeGrafter"/>
</dbReference>
<dbReference type="Pfam" id="PF00781">
    <property type="entry name" value="DAGK_cat"/>
    <property type="match status" value="1"/>
</dbReference>
<dbReference type="InterPro" id="IPR001206">
    <property type="entry name" value="Diacylglycerol_kinase_cat_dom"/>
</dbReference>
<dbReference type="GO" id="GO:0046512">
    <property type="term" value="P:sphingosine biosynthetic process"/>
    <property type="evidence" value="ECO:0007669"/>
    <property type="project" value="TreeGrafter"/>
</dbReference>
<dbReference type="Proteomes" id="UP000186601">
    <property type="component" value="Unassembled WGS sequence"/>
</dbReference>
<protein>
    <recommendedName>
        <fullName evidence="1">DAGKc domain-containing protein</fullName>
    </recommendedName>
</protein>
<dbReference type="InterPro" id="IPR050187">
    <property type="entry name" value="Lipid_Phosphate_FormReg"/>
</dbReference>
<dbReference type="PANTHER" id="PTHR12358:SF105">
    <property type="entry name" value="DAGKC DOMAIN-CONTAINING PROTEIN"/>
    <property type="match status" value="1"/>
</dbReference>
<dbReference type="GO" id="GO:0001727">
    <property type="term" value="F:lipid kinase activity"/>
    <property type="evidence" value="ECO:0007669"/>
    <property type="project" value="TreeGrafter"/>
</dbReference>
<dbReference type="Gene3D" id="3.40.50.10330">
    <property type="entry name" value="Probable inorganic polyphosphate/atp-NAD kinase, domain 1"/>
    <property type="match status" value="1"/>
</dbReference>
<reference evidence="2 3" key="1">
    <citation type="submission" date="2018-02" db="EMBL/GenBank/DDBJ databases">
        <title>Genome sequence of the basidiomycete white-rot fungus Phlebia centrifuga.</title>
        <authorList>
            <person name="Granchi Z."/>
            <person name="Peng M."/>
            <person name="de Vries R.P."/>
            <person name="Hilden K."/>
            <person name="Makela M.R."/>
            <person name="Grigoriev I."/>
            <person name="Riley R."/>
        </authorList>
    </citation>
    <scope>NUCLEOTIDE SEQUENCE [LARGE SCALE GENOMIC DNA]</scope>
    <source>
        <strain evidence="2 3">FBCC195</strain>
    </source>
</reference>
<evidence type="ECO:0000259" key="1">
    <source>
        <dbReference type="PROSITE" id="PS50146"/>
    </source>
</evidence>
<evidence type="ECO:0000313" key="3">
    <source>
        <dbReference type="Proteomes" id="UP000186601"/>
    </source>
</evidence>
<dbReference type="InterPro" id="IPR016064">
    <property type="entry name" value="NAD/diacylglycerol_kinase_sf"/>
</dbReference>
<gene>
    <name evidence="2" type="ORF">PHLCEN_2v9307</name>
</gene>
<dbReference type="InterPro" id="IPR017438">
    <property type="entry name" value="ATP-NAD_kinase_N"/>
</dbReference>
<organism evidence="2 3">
    <name type="scientific">Hermanssonia centrifuga</name>
    <dbReference type="NCBI Taxonomy" id="98765"/>
    <lineage>
        <taxon>Eukaryota</taxon>
        <taxon>Fungi</taxon>
        <taxon>Dikarya</taxon>
        <taxon>Basidiomycota</taxon>
        <taxon>Agaricomycotina</taxon>
        <taxon>Agaricomycetes</taxon>
        <taxon>Polyporales</taxon>
        <taxon>Meruliaceae</taxon>
        <taxon>Hermanssonia</taxon>
    </lineage>
</organism>
<accession>A0A2R6NR63</accession>
<name>A0A2R6NR63_9APHY</name>
<sequence>MPLLVVYNPVCGHGTARTFFQETVIPLLQEHGHHPDKIQETTHEGHAGDVVVEFLKSAAGPVSIVLGSGDGTLHEIICALHAAPSPESRRKITFALIPCGTANALYSSFFPSSASNQAPPTKLESLHSLLGLNSPSAPRPITLAITTFPSSSTAVDAKRSSISAVVTSTALHASILHDSEALRATHPGIERFKIAAQQNITRWYHATVRLLPAGDSIQVYDRSTDTFVPYPQVASEVAGPADIHGPFAYFLSTVNVDRLEPLFRIAPLQTSLPPPLPPATLDIVIVRPSRDKLVKAESTSDRELFAGKCMTVLGAAYRDGAHVKMAYDSSGEIVEDEGAESGSVVEYYRCGGWEWIPEEADDHAHLVCADGEVLRVDPKSKATCVATQNLDGYSISVYI</sequence>
<comment type="caution">
    <text evidence="2">The sequence shown here is derived from an EMBL/GenBank/DDBJ whole genome shotgun (WGS) entry which is preliminary data.</text>
</comment>
<dbReference type="PANTHER" id="PTHR12358">
    <property type="entry name" value="SPHINGOSINE KINASE"/>
    <property type="match status" value="1"/>
</dbReference>
<dbReference type="GO" id="GO:0016020">
    <property type="term" value="C:membrane"/>
    <property type="evidence" value="ECO:0007669"/>
    <property type="project" value="TreeGrafter"/>
</dbReference>
<evidence type="ECO:0000313" key="2">
    <source>
        <dbReference type="EMBL" id="PSR75122.1"/>
    </source>
</evidence>
<dbReference type="OrthoDB" id="336240at2759"/>
<feature type="domain" description="DAGKc" evidence="1">
    <location>
        <begin position="1"/>
        <end position="105"/>
    </location>
</feature>
<dbReference type="AlphaFoldDB" id="A0A2R6NR63"/>
<proteinExistence type="predicted"/>
<dbReference type="STRING" id="98765.A0A2R6NR63"/>
<dbReference type="EMBL" id="MLYV02000925">
    <property type="protein sequence ID" value="PSR75122.1"/>
    <property type="molecule type" value="Genomic_DNA"/>
</dbReference>
<dbReference type="SUPFAM" id="SSF111331">
    <property type="entry name" value="NAD kinase/diacylglycerol kinase-like"/>
    <property type="match status" value="1"/>
</dbReference>